<evidence type="ECO:0000256" key="4">
    <source>
        <dbReference type="PROSITE-ProRule" id="PRU00325"/>
    </source>
</evidence>
<feature type="compositionally biased region" description="Basic and acidic residues" evidence="5">
    <location>
        <begin position="210"/>
        <end position="219"/>
    </location>
</feature>
<dbReference type="InterPro" id="IPR007527">
    <property type="entry name" value="Znf_SWIM"/>
</dbReference>
<name>A0A9D4W2P7_PEA</name>
<evidence type="ECO:0000256" key="3">
    <source>
        <dbReference type="ARBA" id="ARBA00022833"/>
    </source>
</evidence>
<keyword evidence="8" id="KW-1185">Reference proteome</keyword>
<accession>A0A9D4W2P7</accession>
<proteinExistence type="predicted"/>
<feature type="region of interest" description="Disordered" evidence="5">
    <location>
        <begin position="196"/>
        <end position="259"/>
    </location>
</feature>
<evidence type="ECO:0000313" key="7">
    <source>
        <dbReference type="EMBL" id="KAI5393977.1"/>
    </source>
</evidence>
<evidence type="ECO:0000256" key="5">
    <source>
        <dbReference type="SAM" id="MobiDB-lite"/>
    </source>
</evidence>
<sequence length="349" mass="39582">MTSSDGVKIHDIVSEVRSNFSVGITMSGTWKDKQIAKALIEDELKKVFTTSCRPFIGVDECHLKTKWLLTLLLEDIGQEKRWVFISDQQRYFYNCNVFWIPNWSGDTLWKVEHTHTMNSFIVDTSKKTCTCNFWELMDIPCRHAIAALGFRNQSLKDFVDDYYSKDTYEKCYGYNVSHINGQDMWSEVDMEEMLHPSYKRGHGRPKKLWRREPDEDPNKRKPKKTVTGQGQTQTTTQEQTQPTEAQIATQEQPQPNETQIDVGPEFEMLVATLAAAFEATQTQPNLVVNGPVASAPSQPNHSAPVTSTQGELITSSQTDDVPIDILSALVPTIDDVLVAPSYTTPRVLK</sequence>
<organism evidence="7 8">
    <name type="scientific">Pisum sativum</name>
    <name type="common">Garden pea</name>
    <name type="synonym">Lathyrus oleraceus</name>
    <dbReference type="NCBI Taxonomy" id="3888"/>
    <lineage>
        <taxon>Eukaryota</taxon>
        <taxon>Viridiplantae</taxon>
        <taxon>Streptophyta</taxon>
        <taxon>Embryophyta</taxon>
        <taxon>Tracheophyta</taxon>
        <taxon>Spermatophyta</taxon>
        <taxon>Magnoliopsida</taxon>
        <taxon>eudicotyledons</taxon>
        <taxon>Gunneridae</taxon>
        <taxon>Pentapetalae</taxon>
        <taxon>rosids</taxon>
        <taxon>fabids</taxon>
        <taxon>Fabales</taxon>
        <taxon>Fabaceae</taxon>
        <taxon>Papilionoideae</taxon>
        <taxon>50 kb inversion clade</taxon>
        <taxon>NPAAA clade</taxon>
        <taxon>Hologalegina</taxon>
        <taxon>IRL clade</taxon>
        <taxon>Fabeae</taxon>
        <taxon>Lathyrus</taxon>
    </lineage>
</organism>
<dbReference type="EMBL" id="JAMSHJ010000006">
    <property type="protein sequence ID" value="KAI5393977.1"/>
    <property type="molecule type" value="Genomic_DNA"/>
</dbReference>
<feature type="compositionally biased region" description="Basic residues" evidence="5">
    <location>
        <begin position="197"/>
        <end position="209"/>
    </location>
</feature>
<dbReference type="AlphaFoldDB" id="A0A9D4W2P7"/>
<dbReference type="Proteomes" id="UP001058974">
    <property type="component" value="Chromosome 6"/>
</dbReference>
<comment type="caution">
    <text evidence="7">The sequence shown here is derived from an EMBL/GenBank/DDBJ whole genome shotgun (WGS) entry which is preliminary data.</text>
</comment>
<evidence type="ECO:0000256" key="1">
    <source>
        <dbReference type="ARBA" id="ARBA00022723"/>
    </source>
</evidence>
<dbReference type="SMART" id="SM00575">
    <property type="entry name" value="ZnF_PMZ"/>
    <property type="match status" value="1"/>
</dbReference>
<keyword evidence="1" id="KW-0479">Metal-binding</keyword>
<feature type="domain" description="SWIM-type" evidence="6">
    <location>
        <begin position="120"/>
        <end position="152"/>
    </location>
</feature>
<dbReference type="PANTHER" id="PTHR31973">
    <property type="entry name" value="POLYPROTEIN, PUTATIVE-RELATED"/>
    <property type="match status" value="1"/>
</dbReference>
<dbReference type="PANTHER" id="PTHR31973:SF187">
    <property type="entry name" value="MUTATOR TRANSPOSASE MUDRA PROTEIN"/>
    <property type="match status" value="1"/>
</dbReference>
<dbReference type="GO" id="GO:0008270">
    <property type="term" value="F:zinc ion binding"/>
    <property type="evidence" value="ECO:0007669"/>
    <property type="project" value="UniProtKB-KW"/>
</dbReference>
<dbReference type="PROSITE" id="PS50966">
    <property type="entry name" value="ZF_SWIM"/>
    <property type="match status" value="1"/>
</dbReference>
<keyword evidence="2 4" id="KW-0863">Zinc-finger</keyword>
<evidence type="ECO:0000259" key="6">
    <source>
        <dbReference type="PROSITE" id="PS50966"/>
    </source>
</evidence>
<reference evidence="7 8" key="1">
    <citation type="journal article" date="2022" name="Nat. Genet.">
        <title>Improved pea reference genome and pan-genome highlight genomic features and evolutionary characteristics.</title>
        <authorList>
            <person name="Yang T."/>
            <person name="Liu R."/>
            <person name="Luo Y."/>
            <person name="Hu S."/>
            <person name="Wang D."/>
            <person name="Wang C."/>
            <person name="Pandey M.K."/>
            <person name="Ge S."/>
            <person name="Xu Q."/>
            <person name="Li N."/>
            <person name="Li G."/>
            <person name="Huang Y."/>
            <person name="Saxena R.K."/>
            <person name="Ji Y."/>
            <person name="Li M."/>
            <person name="Yan X."/>
            <person name="He Y."/>
            <person name="Liu Y."/>
            <person name="Wang X."/>
            <person name="Xiang C."/>
            <person name="Varshney R.K."/>
            <person name="Ding H."/>
            <person name="Gao S."/>
            <person name="Zong X."/>
        </authorList>
    </citation>
    <scope>NUCLEOTIDE SEQUENCE [LARGE SCALE GENOMIC DNA]</scope>
    <source>
        <strain evidence="7 8">cv. Zhongwan 6</strain>
    </source>
</reference>
<dbReference type="InterPro" id="IPR006564">
    <property type="entry name" value="Znf_PMZ"/>
</dbReference>
<dbReference type="Pfam" id="PF04434">
    <property type="entry name" value="SWIM"/>
    <property type="match status" value="1"/>
</dbReference>
<dbReference type="Gramene" id="Psat06G0090300-T1">
    <property type="protein sequence ID" value="KAI5393977.1"/>
    <property type="gene ID" value="KIW84_060903"/>
</dbReference>
<keyword evidence="3" id="KW-0862">Zinc</keyword>
<gene>
    <name evidence="7" type="ORF">KIW84_060903</name>
</gene>
<evidence type="ECO:0000256" key="2">
    <source>
        <dbReference type="ARBA" id="ARBA00022771"/>
    </source>
</evidence>
<feature type="compositionally biased region" description="Low complexity" evidence="5">
    <location>
        <begin position="225"/>
        <end position="252"/>
    </location>
</feature>
<protein>
    <recommendedName>
        <fullName evidence="6">SWIM-type domain-containing protein</fullName>
    </recommendedName>
</protein>
<evidence type="ECO:0000313" key="8">
    <source>
        <dbReference type="Proteomes" id="UP001058974"/>
    </source>
</evidence>